<reference evidence="2 3" key="1">
    <citation type="journal article" date="2023" name="Commun. Biol.">
        <title>Genome analysis of Parmales, the sister group of diatoms, reveals the evolutionary specialization of diatoms from phago-mixotrophs to photoautotrophs.</title>
        <authorList>
            <person name="Ban H."/>
            <person name="Sato S."/>
            <person name="Yoshikawa S."/>
            <person name="Yamada K."/>
            <person name="Nakamura Y."/>
            <person name="Ichinomiya M."/>
            <person name="Sato N."/>
            <person name="Blanc-Mathieu R."/>
            <person name="Endo H."/>
            <person name="Kuwata A."/>
            <person name="Ogata H."/>
        </authorList>
    </citation>
    <scope>NUCLEOTIDE SEQUENCE [LARGE SCALE GENOMIC DNA]</scope>
</reference>
<feature type="signal peptide" evidence="1">
    <location>
        <begin position="1"/>
        <end position="16"/>
    </location>
</feature>
<dbReference type="Pfam" id="PF11360">
    <property type="entry name" value="DUF3110"/>
    <property type="match status" value="1"/>
</dbReference>
<dbReference type="InterPro" id="IPR021503">
    <property type="entry name" value="DUF3110"/>
</dbReference>
<evidence type="ECO:0000256" key="1">
    <source>
        <dbReference type="SAM" id="SignalP"/>
    </source>
</evidence>
<proteinExistence type="predicted"/>
<dbReference type="EMBL" id="BRYB01006453">
    <property type="protein sequence ID" value="GMI57994.1"/>
    <property type="molecule type" value="Genomic_DNA"/>
</dbReference>
<dbReference type="Proteomes" id="UP001165060">
    <property type="component" value="Unassembled WGS sequence"/>
</dbReference>
<evidence type="ECO:0000313" key="2">
    <source>
        <dbReference type="EMBL" id="GMI57994.1"/>
    </source>
</evidence>
<keyword evidence="3" id="KW-1185">Reference proteome</keyword>
<accession>A0ABQ6NDE9</accession>
<keyword evidence="1" id="KW-0732">Signal</keyword>
<organism evidence="2 3">
    <name type="scientific">Tetraparma gracilis</name>
    <dbReference type="NCBI Taxonomy" id="2962635"/>
    <lineage>
        <taxon>Eukaryota</taxon>
        <taxon>Sar</taxon>
        <taxon>Stramenopiles</taxon>
        <taxon>Ochrophyta</taxon>
        <taxon>Bolidophyceae</taxon>
        <taxon>Parmales</taxon>
        <taxon>Triparmaceae</taxon>
        <taxon>Tetraparma</taxon>
    </lineage>
</organism>
<name>A0ABQ6NDE9_9STRA</name>
<feature type="chain" id="PRO_5046502655" evidence="1">
    <location>
        <begin position="17"/>
        <end position="215"/>
    </location>
</feature>
<gene>
    <name evidence="2" type="ORF">TeGR_g7690</name>
</gene>
<comment type="caution">
    <text evidence="2">The sequence shown here is derived from an EMBL/GenBank/DDBJ whole genome shotgun (WGS) entry which is preliminary data.</text>
</comment>
<sequence>MLIALLLCISPRSASAFSPAAFHRPASRLSAGASQPEPFFVDLPRLLAITTGEGLPEPADPLAAELRCRKEQRELRERLPAVYVILFGGGDDEGVHSVEVPPGSKQNVVLGFESALDCNRFAVSLQAGGGSAAFVPTVEKLEMREVLGFAAGAKVQLLLVPEGTPLMPPDAYNEVQELDHLPKRDEGGGAQLGVGIADVAASLEKLFQESAEEGE</sequence>
<evidence type="ECO:0000313" key="3">
    <source>
        <dbReference type="Proteomes" id="UP001165060"/>
    </source>
</evidence>
<protein>
    <submittedName>
        <fullName evidence="2">Uncharacterized protein</fullName>
    </submittedName>
</protein>